<sequence length="353" mass="37252">DAVVKCEFFNAGGSVKDRIAGNMLMHAEAEGLLIPGKSVIVEPTSGNTGVGLALAAAIKGYRCIIVLPEKMSAEKVTTLKALGAEVVRTPTEAAHDDPRSNIMVAKRLSKEIPDAVILDQYNNPNNPLAHRHTAQEIIDAIANGIAPPKQPVAVPTKVASDDKAKAGLPTPDSTPPPSLSGLEIGVGTKHADHSKVVDVLVAGVGTGGTISGMATRLRESDHNPNLHVVGVDPFGSTLAEPATLNTLPDGETGAYKIEGIGYDFVPNSLDKSQIQTWIKTKDEESFEFARRLIRQEGLLCGGSSGAAMAAAMRFLQQGGEGYEKFGSVQGKNVVVVLPDSIRNYITKPWLLEP</sequence>
<evidence type="ECO:0000313" key="9">
    <source>
        <dbReference type="EMBL" id="PWN39354.1"/>
    </source>
</evidence>
<comment type="cofactor">
    <cofactor evidence="1">
        <name>pyridoxal 5'-phosphate</name>
        <dbReference type="ChEBI" id="CHEBI:597326"/>
    </cofactor>
</comment>
<evidence type="ECO:0000256" key="4">
    <source>
        <dbReference type="ARBA" id="ARBA00012041"/>
    </source>
</evidence>
<dbReference type="InParanoid" id="A0A316VPZ2"/>
<evidence type="ECO:0000259" key="8">
    <source>
        <dbReference type="Pfam" id="PF00291"/>
    </source>
</evidence>
<dbReference type="FunFam" id="3.40.50.1100:FF:000003">
    <property type="entry name" value="Cystathionine beta-synthase"/>
    <property type="match status" value="1"/>
</dbReference>
<feature type="non-terminal residue" evidence="9">
    <location>
        <position position="1"/>
    </location>
</feature>
<dbReference type="GO" id="GO:0004122">
    <property type="term" value="F:cystathionine beta-synthase activity"/>
    <property type="evidence" value="ECO:0007669"/>
    <property type="project" value="UniProtKB-EC"/>
</dbReference>
<dbReference type="AlphaFoldDB" id="A0A316VPZ2"/>
<dbReference type="InterPro" id="IPR001216">
    <property type="entry name" value="P-phosphate_BS"/>
</dbReference>
<evidence type="ECO:0000313" key="10">
    <source>
        <dbReference type="Proteomes" id="UP000245783"/>
    </source>
</evidence>
<dbReference type="Proteomes" id="UP000245783">
    <property type="component" value="Unassembled WGS sequence"/>
</dbReference>
<dbReference type="Pfam" id="PF00291">
    <property type="entry name" value="PALP"/>
    <property type="match status" value="2"/>
</dbReference>
<protein>
    <recommendedName>
        <fullName evidence="4">cystathionine beta-synthase</fullName>
        <ecNumber evidence="4">4.2.1.22</ecNumber>
    </recommendedName>
</protein>
<dbReference type="RefSeq" id="XP_025366514.1">
    <property type="nucleotide sequence ID" value="XM_025512080.1"/>
</dbReference>
<dbReference type="OrthoDB" id="10259545at2759"/>
<feature type="region of interest" description="Disordered" evidence="7">
    <location>
        <begin position="159"/>
        <end position="178"/>
    </location>
</feature>
<organism evidence="9 10">
    <name type="scientific">Ceraceosorus guamensis</name>
    <dbReference type="NCBI Taxonomy" id="1522189"/>
    <lineage>
        <taxon>Eukaryota</taxon>
        <taxon>Fungi</taxon>
        <taxon>Dikarya</taxon>
        <taxon>Basidiomycota</taxon>
        <taxon>Ustilaginomycotina</taxon>
        <taxon>Exobasidiomycetes</taxon>
        <taxon>Ceraceosorales</taxon>
        <taxon>Ceraceosoraceae</taxon>
        <taxon>Ceraceosorus</taxon>
    </lineage>
</organism>
<evidence type="ECO:0000256" key="3">
    <source>
        <dbReference type="ARBA" id="ARBA00007103"/>
    </source>
</evidence>
<proteinExistence type="inferred from homology"/>
<keyword evidence="5" id="KW-0663">Pyridoxal phosphate</keyword>
<dbReference type="CDD" id="cd01561">
    <property type="entry name" value="CBS_like"/>
    <property type="match status" value="1"/>
</dbReference>
<evidence type="ECO:0000256" key="6">
    <source>
        <dbReference type="ARBA" id="ARBA00047490"/>
    </source>
</evidence>
<evidence type="ECO:0000256" key="1">
    <source>
        <dbReference type="ARBA" id="ARBA00001933"/>
    </source>
</evidence>
<accession>A0A316VPZ2</accession>
<evidence type="ECO:0000256" key="7">
    <source>
        <dbReference type="SAM" id="MobiDB-lite"/>
    </source>
</evidence>
<dbReference type="FunFam" id="3.40.50.1100:FF:000118">
    <property type="entry name" value="Related to CYS4-cystathionine beta-synthase"/>
    <property type="match status" value="1"/>
</dbReference>
<dbReference type="STRING" id="1522189.A0A316VPZ2"/>
<reference evidence="9 10" key="1">
    <citation type="journal article" date="2018" name="Mol. Biol. Evol.">
        <title>Broad Genomic Sampling Reveals a Smut Pathogenic Ancestry of the Fungal Clade Ustilaginomycotina.</title>
        <authorList>
            <person name="Kijpornyongpan T."/>
            <person name="Mondo S.J."/>
            <person name="Barry K."/>
            <person name="Sandor L."/>
            <person name="Lee J."/>
            <person name="Lipzen A."/>
            <person name="Pangilinan J."/>
            <person name="LaButti K."/>
            <person name="Hainaut M."/>
            <person name="Henrissat B."/>
            <person name="Grigoriev I.V."/>
            <person name="Spatafora J.W."/>
            <person name="Aime M.C."/>
        </authorList>
    </citation>
    <scope>NUCLEOTIDE SEQUENCE [LARGE SCALE GENOMIC DNA]</scope>
    <source>
        <strain evidence="9 10">MCA 4658</strain>
    </source>
</reference>
<comment type="catalytic activity">
    <reaction evidence="6">
        <text>L-homocysteine + L-serine = L,L-cystathionine + H2O</text>
        <dbReference type="Rhea" id="RHEA:10112"/>
        <dbReference type="ChEBI" id="CHEBI:15377"/>
        <dbReference type="ChEBI" id="CHEBI:33384"/>
        <dbReference type="ChEBI" id="CHEBI:58161"/>
        <dbReference type="ChEBI" id="CHEBI:58199"/>
        <dbReference type="EC" id="4.2.1.22"/>
    </reaction>
</comment>
<dbReference type="InterPro" id="IPR001926">
    <property type="entry name" value="TrpB-like_PALP"/>
</dbReference>
<name>A0A316VPZ2_9BASI</name>
<dbReference type="PANTHER" id="PTHR10314">
    <property type="entry name" value="CYSTATHIONINE BETA-SYNTHASE"/>
    <property type="match status" value="1"/>
</dbReference>
<keyword evidence="10" id="KW-1185">Reference proteome</keyword>
<dbReference type="Gene3D" id="3.40.50.1100">
    <property type="match status" value="3"/>
</dbReference>
<dbReference type="GO" id="GO:0006535">
    <property type="term" value="P:cysteine biosynthetic process from serine"/>
    <property type="evidence" value="ECO:0007669"/>
    <property type="project" value="InterPro"/>
</dbReference>
<evidence type="ECO:0000256" key="5">
    <source>
        <dbReference type="ARBA" id="ARBA00022898"/>
    </source>
</evidence>
<feature type="domain" description="Tryptophan synthase beta chain-like PALP" evidence="8">
    <location>
        <begin position="3"/>
        <end position="142"/>
    </location>
</feature>
<dbReference type="PROSITE" id="PS00901">
    <property type="entry name" value="CYS_SYNTHASE"/>
    <property type="match status" value="1"/>
</dbReference>
<feature type="domain" description="Tryptophan synthase beta chain-like PALP" evidence="8">
    <location>
        <begin position="182"/>
        <end position="339"/>
    </location>
</feature>
<comment type="pathway">
    <text evidence="2">Amino-acid biosynthesis; L-cysteine biosynthesis; L-cysteine from L-homocysteine and L-serine: step 1/2.</text>
</comment>
<gene>
    <name evidence="9" type="ORF">IE81DRAFT_295007</name>
</gene>
<dbReference type="EMBL" id="KZ819473">
    <property type="protein sequence ID" value="PWN39354.1"/>
    <property type="molecule type" value="Genomic_DNA"/>
</dbReference>
<dbReference type="InterPro" id="IPR050214">
    <property type="entry name" value="Cys_Synth/Cystath_Beta-Synth"/>
</dbReference>
<dbReference type="GeneID" id="37033950"/>
<dbReference type="SUPFAM" id="SSF53686">
    <property type="entry name" value="Tryptophan synthase beta subunit-like PLP-dependent enzymes"/>
    <property type="match status" value="1"/>
</dbReference>
<dbReference type="EC" id="4.2.1.22" evidence="4"/>
<comment type="similarity">
    <text evidence="3">Belongs to the cysteine synthase/cystathionine beta-synthase family.</text>
</comment>
<dbReference type="InterPro" id="IPR036052">
    <property type="entry name" value="TrpB-like_PALP_sf"/>
</dbReference>
<evidence type="ECO:0000256" key="2">
    <source>
        <dbReference type="ARBA" id="ARBA00005003"/>
    </source>
</evidence>